<keyword evidence="4" id="KW-1185">Reference proteome</keyword>
<keyword evidence="1" id="KW-0238">DNA-binding</keyword>
<dbReference type="EMBL" id="JAFMOY010000100">
    <property type="protein sequence ID" value="MBU9843815.1"/>
    <property type="molecule type" value="Genomic_DNA"/>
</dbReference>
<dbReference type="CDD" id="cd06170">
    <property type="entry name" value="LuxR_C_like"/>
    <property type="match status" value="1"/>
</dbReference>
<sequence length="207" mass="23723">MDNISIVSDNVYTKIAFIKITEQILTKRMNSQKISIFSFEKNWLNEHELSAIIECKSERILIIALTPLLSFLSTLLLPRRVIYECYDASVSQLNNTLSQLILASPMIETNPELSPSEFSTLTPNEKKIIRLYINGLSLSRIAQMTNKSIKTISSHKRKAMKKMGIETNIQLIQTSMGILLANNLDIINRHRIETLTTLTYNNFRYPN</sequence>
<protein>
    <recommendedName>
        <fullName evidence="2">HTH luxR-type domain-containing protein</fullName>
    </recommendedName>
</protein>
<name>A0ABS6LAD7_9GAMM</name>
<dbReference type="RefSeq" id="WP_217147807.1">
    <property type="nucleotide sequence ID" value="NZ_JAFMOY010000100.1"/>
</dbReference>
<feature type="domain" description="HTH luxR-type" evidence="2">
    <location>
        <begin position="114"/>
        <end position="179"/>
    </location>
</feature>
<dbReference type="InterPro" id="IPR000792">
    <property type="entry name" value="Tscrpt_reg_LuxR_C"/>
</dbReference>
<dbReference type="SMART" id="SM00421">
    <property type="entry name" value="HTH_LUXR"/>
    <property type="match status" value="1"/>
</dbReference>
<dbReference type="PROSITE" id="PS50043">
    <property type="entry name" value="HTH_LUXR_2"/>
    <property type="match status" value="1"/>
</dbReference>
<evidence type="ECO:0000313" key="4">
    <source>
        <dbReference type="Proteomes" id="UP000739284"/>
    </source>
</evidence>
<gene>
    <name evidence="3" type="ORF">J1784_02065</name>
</gene>
<comment type="caution">
    <text evidence="3">The sequence shown here is derived from an EMBL/GenBank/DDBJ whole genome shotgun (WGS) entry which is preliminary data.</text>
</comment>
<accession>A0ABS6LAD7</accession>
<evidence type="ECO:0000256" key="1">
    <source>
        <dbReference type="ARBA" id="ARBA00023125"/>
    </source>
</evidence>
<reference evidence="3 4" key="1">
    <citation type="submission" date="2021-03" db="EMBL/GenBank/DDBJ databases">
        <title>Five novel Rahnella species.</title>
        <authorList>
            <person name="Brady C."/>
            <person name="Asselin J."/>
            <person name="Beer S."/>
            <person name="Bruberg M.B."/>
            <person name="Crampton B."/>
            <person name="Venter S."/>
            <person name="Arnold D."/>
            <person name="Denman S."/>
        </authorList>
    </citation>
    <scope>NUCLEOTIDE SEQUENCE [LARGE SCALE GENOMIC DNA]</scope>
    <source>
        <strain evidence="3 4">FRB 231</strain>
    </source>
</reference>
<dbReference type="Pfam" id="PF00196">
    <property type="entry name" value="GerE"/>
    <property type="match status" value="1"/>
</dbReference>
<dbReference type="Proteomes" id="UP000739284">
    <property type="component" value="Unassembled WGS sequence"/>
</dbReference>
<proteinExistence type="predicted"/>
<organism evidence="3 4">
    <name type="scientific">Rahnella ecdela</name>
    <dbReference type="NCBI Taxonomy" id="2816250"/>
    <lineage>
        <taxon>Bacteria</taxon>
        <taxon>Pseudomonadati</taxon>
        <taxon>Pseudomonadota</taxon>
        <taxon>Gammaproteobacteria</taxon>
        <taxon>Enterobacterales</taxon>
        <taxon>Yersiniaceae</taxon>
        <taxon>Rahnella</taxon>
    </lineage>
</organism>
<evidence type="ECO:0000313" key="3">
    <source>
        <dbReference type="EMBL" id="MBU9843815.1"/>
    </source>
</evidence>
<evidence type="ECO:0000259" key="2">
    <source>
        <dbReference type="PROSITE" id="PS50043"/>
    </source>
</evidence>